<dbReference type="EMBL" id="WTYD01000001">
    <property type="protein sequence ID" value="MXO53658.1"/>
    <property type="molecule type" value="Genomic_DNA"/>
</dbReference>
<evidence type="ECO:0000256" key="1">
    <source>
        <dbReference type="ARBA" id="ARBA00023015"/>
    </source>
</evidence>
<dbReference type="PANTHER" id="PTHR30146:SF120">
    <property type="entry name" value="ALANINE RACEMASE"/>
    <property type="match status" value="1"/>
</dbReference>
<evidence type="ECO:0000256" key="2">
    <source>
        <dbReference type="ARBA" id="ARBA00023125"/>
    </source>
</evidence>
<dbReference type="SUPFAM" id="SSF53822">
    <property type="entry name" value="Periplasmic binding protein-like I"/>
    <property type="match status" value="1"/>
</dbReference>
<dbReference type="InterPro" id="IPR010982">
    <property type="entry name" value="Lambda_DNA-bd_dom_sf"/>
</dbReference>
<dbReference type="AlphaFoldDB" id="A0A844Y9G6"/>
<name>A0A844Y9G6_9SPHN</name>
<sequence>MSTRERTVQAEAGERRRVTSFDVAERAGVSQSTVSRALAGLETITAATRRRVEEAARELGYFVDSRAARLRSGDTRTIAIVVITREGGDVRAINPFHFTLLGSTCAAAAARGFEALVTFQSEPEQLFGRFVEERRADAVIVIGTTANLPAWEHFRNLSEDQPNMAFWGVGGEENEWVRSDNLQGAQLAVERLVAAGHRRIAFVGETGGHQLQFGERYEGYCRAMTAQGLAPLPPVTGTGETRDGQGRAAMEAILKGDRPEGLFFACDAMALGALDHLAQRGIDVPGDIGVVGFDGLGSGAHSHPPLTTVEPEFALAGEMLVSVALDAGSSERRVPVRLVERRSVRAPR</sequence>
<comment type="caution">
    <text evidence="5">The sequence shown here is derived from an EMBL/GenBank/DDBJ whole genome shotgun (WGS) entry which is preliminary data.</text>
</comment>
<dbReference type="Gene3D" id="3.40.50.2300">
    <property type="match status" value="2"/>
</dbReference>
<dbReference type="Proteomes" id="UP000430272">
    <property type="component" value="Unassembled WGS sequence"/>
</dbReference>
<protein>
    <submittedName>
        <fullName evidence="5">LacI family DNA-binding transcriptional regulator</fullName>
    </submittedName>
</protein>
<gene>
    <name evidence="5" type="ORF">GRI47_06490</name>
</gene>
<keyword evidence="2 5" id="KW-0238">DNA-binding</keyword>
<evidence type="ECO:0000256" key="3">
    <source>
        <dbReference type="ARBA" id="ARBA00023163"/>
    </source>
</evidence>
<proteinExistence type="predicted"/>
<evidence type="ECO:0000259" key="4">
    <source>
        <dbReference type="PROSITE" id="PS50932"/>
    </source>
</evidence>
<dbReference type="InterPro" id="IPR000843">
    <property type="entry name" value="HTH_LacI"/>
</dbReference>
<keyword evidence="6" id="KW-1185">Reference proteome</keyword>
<evidence type="ECO:0000313" key="5">
    <source>
        <dbReference type="EMBL" id="MXO53658.1"/>
    </source>
</evidence>
<dbReference type="RefSeq" id="WP_160660486.1">
    <property type="nucleotide sequence ID" value="NZ_BAABDV010000001.1"/>
</dbReference>
<dbReference type="CDD" id="cd01392">
    <property type="entry name" value="HTH_LacI"/>
    <property type="match status" value="1"/>
</dbReference>
<dbReference type="OrthoDB" id="8433438at2"/>
<reference evidence="5 6" key="1">
    <citation type="submission" date="2019-12" db="EMBL/GenBank/DDBJ databases">
        <title>Genomic-based taxomic classification of the family Erythrobacteraceae.</title>
        <authorList>
            <person name="Xu L."/>
        </authorList>
    </citation>
    <scope>NUCLEOTIDE SEQUENCE [LARGE SCALE GENOMIC DNA]</scope>
    <source>
        <strain evidence="5 6">JCM 17468</strain>
    </source>
</reference>
<dbReference type="Gene3D" id="1.10.260.40">
    <property type="entry name" value="lambda repressor-like DNA-binding domains"/>
    <property type="match status" value="1"/>
</dbReference>
<dbReference type="Pfam" id="PF00356">
    <property type="entry name" value="LacI"/>
    <property type="match status" value="1"/>
</dbReference>
<organism evidence="5 6">
    <name type="scientific">Qipengyuania pelagi</name>
    <dbReference type="NCBI Taxonomy" id="994320"/>
    <lineage>
        <taxon>Bacteria</taxon>
        <taxon>Pseudomonadati</taxon>
        <taxon>Pseudomonadota</taxon>
        <taxon>Alphaproteobacteria</taxon>
        <taxon>Sphingomonadales</taxon>
        <taxon>Erythrobacteraceae</taxon>
        <taxon>Qipengyuania</taxon>
    </lineage>
</organism>
<dbReference type="SUPFAM" id="SSF47413">
    <property type="entry name" value="lambda repressor-like DNA-binding domains"/>
    <property type="match status" value="1"/>
</dbReference>
<keyword evidence="1" id="KW-0805">Transcription regulation</keyword>
<feature type="domain" description="HTH lacI-type" evidence="4">
    <location>
        <begin position="18"/>
        <end position="72"/>
    </location>
</feature>
<dbReference type="Pfam" id="PF13377">
    <property type="entry name" value="Peripla_BP_3"/>
    <property type="match status" value="1"/>
</dbReference>
<dbReference type="PANTHER" id="PTHR30146">
    <property type="entry name" value="LACI-RELATED TRANSCRIPTIONAL REPRESSOR"/>
    <property type="match status" value="1"/>
</dbReference>
<dbReference type="GO" id="GO:0000976">
    <property type="term" value="F:transcription cis-regulatory region binding"/>
    <property type="evidence" value="ECO:0007669"/>
    <property type="project" value="TreeGrafter"/>
</dbReference>
<dbReference type="InterPro" id="IPR028082">
    <property type="entry name" value="Peripla_BP_I"/>
</dbReference>
<keyword evidence="3" id="KW-0804">Transcription</keyword>
<evidence type="ECO:0000313" key="6">
    <source>
        <dbReference type="Proteomes" id="UP000430272"/>
    </source>
</evidence>
<dbReference type="PROSITE" id="PS50932">
    <property type="entry name" value="HTH_LACI_2"/>
    <property type="match status" value="1"/>
</dbReference>
<dbReference type="InterPro" id="IPR046335">
    <property type="entry name" value="LacI/GalR-like_sensor"/>
</dbReference>
<dbReference type="GO" id="GO:0003700">
    <property type="term" value="F:DNA-binding transcription factor activity"/>
    <property type="evidence" value="ECO:0007669"/>
    <property type="project" value="TreeGrafter"/>
</dbReference>
<accession>A0A844Y9G6</accession>
<dbReference type="SMART" id="SM00354">
    <property type="entry name" value="HTH_LACI"/>
    <property type="match status" value="1"/>
</dbReference>